<feature type="transmembrane region" description="Helical" evidence="6">
    <location>
        <begin position="245"/>
        <end position="264"/>
    </location>
</feature>
<feature type="transmembrane region" description="Helical" evidence="6">
    <location>
        <begin position="46"/>
        <end position="69"/>
    </location>
</feature>
<feature type="transmembrane region" description="Helical" evidence="6">
    <location>
        <begin position="184"/>
        <end position="204"/>
    </location>
</feature>
<evidence type="ECO:0000259" key="7">
    <source>
        <dbReference type="Pfam" id="PF03600"/>
    </source>
</evidence>
<feature type="transmembrane region" description="Helical" evidence="6">
    <location>
        <begin position="380"/>
        <end position="409"/>
    </location>
</feature>
<organism evidence="8">
    <name type="scientific">Chlorobium phaeobacteroides (strain BS1)</name>
    <dbReference type="NCBI Taxonomy" id="331678"/>
    <lineage>
        <taxon>Bacteria</taxon>
        <taxon>Pseudomonadati</taxon>
        <taxon>Chlorobiota</taxon>
        <taxon>Chlorobiia</taxon>
        <taxon>Chlorobiales</taxon>
        <taxon>Chlorobiaceae</taxon>
        <taxon>Chlorobium/Pelodictyon group</taxon>
        <taxon>Chlorobium</taxon>
    </lineage>
</organism>
<dbReference type="PANTHER" id="PTHR10283:SF82">
    <property type="entry name" value="SOLUTE CARRIER FAMILY 13 MEMBER 2"/>
    <property type="match status" value="1"/>
</dbReference>
<feature type="transmembrane region" description="Helical" evidence="6">
    <location>
        <begin position="421"/>
        <end position="447"/>
    </location>
</feature>
<dbReference type="GO" id="GO:0022857">
    <property type="term" value="F:transmembrane transporter activity"/>
    <property type="evidence" value="ECO:0007669"/>
    <property type="project" value="UniProtKB-ARBA"/>
</dbReference>
<feature type="transmembrane region" description="Helical" evidence="6">
    <location>
        <begin position="90"/>
        <end position="114"/>
    </location>
</feature>
<evidence type="ECO:0000256" key="6">
    <source>
        <dbReference type="SAM" id="Phobius"/>
    </source>
</evidence>
<keyword evidence="4 6" id="KW-1133">Transmembrane helix</keyword>
<feature type="transmembrane region" description="Helical" evidence="6">
    <location>
        <begin position="459"/>
        <end position="481"/>
    </location>
</feature>
<proteinExistence type="predicted"/>
<dbReference type="EMBL" id="CP001101">
    <property type="protein sequence ID" value="ACE04156.1"/>
    <property type="molecule type" value="Genomic_DNA"/>
</dbReference>
<evidence type="ECO:0000256" key="5">
    <source>
        <dbReference type="ARBA" id="ARBA00023136"/>
    </source>
</evidence>
<feature type="transmembrane region" description="Helical" evidence="6">
    <location>
        <begin position="326"/>
        <end position="347"/>
    </location>
</feature>
<evidence type="ECO:0000256" key="2">
    <source>
        <dbReference type="ARBA" id="ARBA00022448"/>
    </source>
</evidence>
<dbReference type="Pfam" id="PF03600">
    <property type="entry name" value="CitMHS"/>
    <property type="match status" value="1"/>
</dbReference>
<evidence type="ECO:0000256" key="1">
    <source>
        <dbReference type="ARBA" id="ARBA00004141"/>
    </source>
</evidence>
<dbReference type="PANTHER" id="PTHR10283">
    <property type="entry name" value="SOLUTE CARRIER FAMILY 13 MEMBER"/>
    <property type="match status" value="1"/>
</dbReference>
<evidence type="ECO:0000256" key="4">
    <source>
        <dbReference type="ARBA" id="ARBA00022989"/>
    </source>
</evidence>
<feature type="domain" description="Citrate transporter-like" evidence="7">
    <location>
        <begin position="9"/>
        <end position="261"/>
    </location>
</feature>
<dbReference type="AlphaFoldDB" id="B3EQX5"/>
<evidence type="ECO:0000313" key="8">
    <source>
        <dbReference type="EMBL" id="ACE04156.1"/>
    </source>
</evidence>
<keyword evidence="3 6" id="KW-0812">Transmembrane</keyword>
<protein>
    <recommendedName>
        <fullName evidence="7">Citrate transporter-like domain-containing protein</fullName>
    </recommendedName>
</protein>
<comment type="subcellular location">
    <subcellularLocation>
        <location evidence="1">Membrane</location>
        <topology evidence="1">Multi-pass membrane protein</topology>
    </subcellularLocation>
</comment>
<gene>
    <name evidence="8" type="ordered locus">Cphamn1_1224</name>
</gene>
<name>B3EQX5_CHLPB</name>
<dbReference type="HOGENOM" id="CLU_562250_0_0_10"/>
<feature type="transmembrane region" description="Helical" evidence="6">
    <location>
        <begin position="216"/>
        <end position="233"/>
    </location>
</feature>
<dbReference type="GO" id="GO:0005886">
    <property type="term" value="C:plasma membrane"/>
    <property type="evidence" value="ECO:0007669"/>
    <property type="project" value="TreeGrafter"/>
</dbReference>
<feature type="transmembrane region" description="Helical" evidence="6">
    <location>
        <begin position="134"/>
        <end position="157"/>
    </location>
</feature>
<reference evidence="8" key="1">
    <citation type="submission" date="2008-06" db="EMBL/GenBank/DDBJ databases">
        <title>Complete sequence of Chlorobium phaeobacteroides BS1.</title>
        <authorList>
            <consortium name="US DOE Joint Genome Institute"/>
            <person name="Lucas S."/>
            <person name="Copeland A."/>
            <person name="Lapidus A."/>
            <person name="Glavina del Rio T."/>
            <person name="Dalin E."/>
            <person name="Tice H."/>
            <person name="Bruce D."/>
            <person name="Goodwin L."/>
            <person name="Pitluck S."/>
            <person name="Schmutz J."/>
            <person name="Larimer F."/>
            <person name="Land M."/>
            <person name="Hauser L."/>
            <person name="Kyrpides N."/>
            <person name="Ovchinnikova G."/>
            <person name="Li T."/>
            <person name="Liu Z."/>
            <person name="Zhao F."/>
            <person name="Overmann J."/>
            <person name="Bryant D.A."/>
            <person name="Richardson P."/>
        </authorList>
    </citation>
    <scope>NUCLEOTIDE SEQUENCE [LARGE SCALE GENOMIC DNA]</scope>
    <source>
        <strain evidence="8">BS1</strain>
    </source>
</reference>
<dbReference type="OrthoDB" id="9766267at2"/>
<dbReference type="eggNOG" id="COG0471">
    <property type="taxonomic scope" value="Bacteria"/>
</dbReference>
<dbReference type="STRING" id="331678.Cphamn1_1224"/>
<sequence length="485" mass="53152">MNWLQNSTILAIGFLLSQLLIAAKTHHRLIEYFLLHSRSTTAGLLTGTLFLSYALSVFFSNTVVVLVMLPVVRKMLGVFPNPEKRKQLVALFYCALIFGANTGGMASMTGSPLNIAAVGFAEFQAFPGTERLTFFTWLLAGVPLSFLLMLAARWILLKNTPAGLEPRVLPAHLETGSVLPRKPLVFFAGNIALIVVLTAAQFLLSPPPVVSSLNPVDLAFILYLVLVLFFSFLYPRKVRTVRNTVVNVVFLLLFLAAFPLILASKTLEQIETRLRIPTQKTCALLDRVTLQMINAVWRKLFGESFDSLSIHNFNSHLSINRIILEIPWFGLLLMVCTALLLFLILSLGDNPATPERDGILFILFQDFSSRIASLAGNPTLLFSVIGISTIFATELLNNTTVLLLLSPAILAIEPVFPTEQLLLLLVITVSASGAYMSPIATPVNALAFGGLEKLSIKTVLRLGLFMNLVAALMISGSFILLSHVL</sequence>
<dbReference type="KEGG" id="cpb:Cphamn1_1224"/>
<keyword evidence="2" id="KW-0813">Transport</keyword>
<evidence type="ECO:0000256" key="3">
    <source>
        <dbReference type="ARBA" id="ARBA00022692"/>
    </source>
</evidence>
<keyword evidence="5 6" id="KW-0472">Membrane</keyword>
<dbReference type="InterPro" id="IPR004680">
    <property type="entry name" value="Cit_transptr-like_dom"/>
</dbReference>
<accession>B3EQX5</accession>